<evidence type="ECO:0000313" key="1">
    <source>
        <dbReference type="EMBL" id="CAG8680146.1"/>
    </source>
</evidence>
<sequence>TTRSIWQKSPPNIMTLPQKDKVSKVEFIAFIKSLNCLGYLIYSALSVDLEIVFGIESLDPKPALDPDSDASLGHVMDPDLGTGLVARHKVPNLQSIYLPDISQSICHLLIAREPNQKSCDEISQNN</sequence>
<feature type="non-terminal residue" evidence="1">
    <location>
        <position position="1"/>
    </location>
</feature>
<comment type="caution">
    <text evidence="1">The sequence shown here is derived from an EMBL/GenBank/DDBJ whole genome shotgun (WGS) entry which is preliminary data.</text>
</comment>
<reference evidence="1" key="1">
    <citation type="submission" date="2021-06" db="EMBL/GenBank/DDBJ databases">
        <authorList>
            <person name="Kallberg Y."/>
            <person name="Tangrot J."/>
            <person name="Rosling A."/>
        </authorList>
    </citation>
    <scope>NUCLEOTIDE SEQUENCE</scope>
    <source>
        <strain evidence="1">MA461A</strain>
    </source>
</reference>
<name>A0ACA9NVW6_9GLOM</name>
<accession>A0ACA9NVW6</accession>
<proteinExistence type="predicted"/>
<feature type="non-terminal residue" evidence="1">
    <location>
        <position position="126"/>
    </location>
</feature>
<dbReference type="Proteomes" id="UP000789920">
    <property type="component" value="Unassembled WGS sequence"/>
</dbReference>
<protein>
    <submittedName>
        <fullName evidence="1">29191_t:CDS:1</fullName>
    </submittedName>
</protein>
<keyword evidence="2" id="KW-1185">Reference proteome</keyword>
<organism evidence="1 2">
    <name type="scientific">Racocetra persica</name>
    <dbReference type="NCBI Taxonomy" id="160502"/>
    <lineage>
        <taxon>Eukaryota</taxon>
        <taxon>Fungi</taxon>
        <taxon>Fungi incertae sedis</taxon>
        <taxon>Mucoromycota</taxon>
        <taxon>Glomeromycotina</taxon>
        <taxon>Glomeromycetes</taxon>
        <taxon>Diversisporales</taxon>
        <taxon>Gigasporaceae</taxon>
        <taxon>Racocetra</taxon>
    </lineage>
</organism>
<evidence type="ECO:0000313" key="2">
    <source>
        <dbReference type="Proteomes" id="UP000789920"/>
    </source>
</evidence>
<gene>
    <name evidence="1" type="ORF">RPERSI_LOCUS9074</name>
</gene>
<dbReference type="EMBL" id="CAJVQC010016830">
    <property type="protein sequence ID" value="CAG8680146.1"/>
    <property type="molecule type" value="Genomic_DNA"/>
</dbReference>